<feature type="region of interest" description="Disordered" evidence="7">
    <location>
        <begin position="1105"/>
        <end position="1124"/>
    </location>
</feature>
<feature type="region of interest" description="Disordered" evidence="7">
    <location>
        <begin position="1702"/>
        <end position="1736"/>
    </location>
</feature>
<dbReference type="InterPro" id="IPR050964">
    <property type="entry name" value="Striated_Muscle_Regulatory"/>
</dbReference>
<dbReference type="PANTHER" id="PTHR13817:SF22">
    <property type="entry name" value="MYOMESIN-2"/>
    <property type="match status" value="1"/>
</dbReference>
<dbReference type="GO" id="GO:0031430">
    <property type="term" value="C:M band"/>
    <property type="evidence" value="ECO:0007669"/>
    <property type="project" value="UniProtKB-SubCell"/>
</dbReference>
<evidence type="ECO:0000313" key="11">
    <source>
        <dbReference type="Proteomes" id="UP000700334"/>
    </source>
</evidence>
<dbReference type="FunFam" id="2.60.40.10:FF:000192">
    <property type="entry name" value="Myomesin 1"/>
    <property type="match status" value="1"/>
</dbReference>
<dbReference type="PROSITE" id="PS50853">
    <property type="entry name" value="FN3"/>
    <property type="match status" value="5"/>
</dbReference>
<feature type="compositionally biased region" description="Basic and acidic residues" evidence="7">
    <location>
        <begin position="1668"/>
        <end position="1677"/>
    </location>
</feature>
<dbReference type="InterPro" id="IPR003961">
    <property type="entry name" value="FN3_dom"/>
</dbReference>
<keyword evidence="4" id="KW-0514">Muscle protein</keyword>
<feature type="region of interest" description="Disordered" evidence="7">
    <location>
        <begin position="1848"/>
        <end position="1873"/>
    </location>
</feature>
<evidence type="ECO:0000256" key="5">
    <source>
        <dbReference type="ARBA" id="ARBA00023319"/>
    </source>
</evidence>
<dbReference type="InterPro" id="IPR036116">
    <property type="entry name" value="FN3_sf"/>
</dbReference>
<dbReference type="InterPro" id="IPR013783">
    <property type="entry name" value="Ig-like_fold"/>
</dbReference>
<dbReference type="PANTHER" id="PTHR13817">
    <property type="entry name" value="TITIN"/>
    <property type="match status" value="1"/>
</dbReference>
<comment type="subcellular location">
    <subcellularLocation>
        <location evidence="6">Cytoplasm</location>
        <location evidence="6">Myofibril</location>
        <location evidence="6">Sarcomere</location>
        <location evidence="6">M line</location>
    </subcellularLocation>
</comment>
<dbReference type="Gene3D" id="2.60.40.10">
    <property type="entry name" value="Immunoglobulins"/>
    <property type="match status" value="12"/>
</dbReference>
<dbReference type="CDD" id="cd00063">
    <property type="entry name" value="FN3"/>
    <property type="match status" value="5"/>
</dbReference>
<dbReference type="OrthoDB" id="504170at2759"/>
<keyword evidence="2" id="KW-0963">Cytoplasm</keyword>
<dbReference type="Proteomes" id="UP000700334">
    <property type="component" value="Unassembled WGS sequence"/>
</dbReference>
<dbReference type="InterPro" id="IPR036179">
    <property type="entry name" value="Ig-like_dom_sf"/>
</dbReference>
<dbReference type="SMART" id="SM00060">
    <property type="entry name" value="FN3"/>
    <property type="match status" value="5"/>
</dbReference>
<dbReference type="SMART" id="SM00408">
    <property type="entry name" value="IGc2"/>
    <property type="match status" value="3"/>
</dbReference>
<dbReference type="SMART" id="SM00409">
    <property type="entry name" value="IG"/>
    <property type="match status" value="3"/>
</dbReference>
<evidence type="ECO:0000259" key="9">
    <source>
        <dbReference type="PROSITE" id="PS50853"/>
    </source>
</evidence>
<dbReference type="Pfam" id="PF00041">
    <property type="entry name" value="fn3"/>
    <property type="match status" value="5"/>
</dbReference>
<dbReference type="FunFam" id="2.60.40.10:FF:000134">
    <property type="entry name" value="Myomesin 1"/>
    <property type="match status" value="1"/>
</dbReference>
<evidence type="ECO:0000313" key="10">
    <source>
        <dbReference type="EMBL" id="KAG8517567.1"/>
    </source>
</evidence>
<evidence type="ECO:0000256" key="6">
    <source>
        <dbReference type="ARBA" id="ARBA00037833"/>
    </source>
</evidence>
<sequence>MDRSSASLPGSQVNARMSLLAMPFHQRRHRHFDQSYRSVQARYLLDEYAAKKRVPTQLSSQKASTRAWSSQRASTLAPLGGPTCRLCKKRVDPSYRSAAAAYGEAKRQRFLSELARMEDSVHLARAQARDKLDQYSVQQLAEDAGLWDVRHVADERMRRAPEVLVRLRSHTVWERMSVTLCFTVQGFPTPVVQYKDGSLICQAGEPGKYRVDSKYGVHTLEINRASFDDTATYSAVATNAHGQVSTSAAVVVKMPLSAVVPYTHFDVQFLEKFGVTFRREGETVTLKCRLLVTPDLKRVQPRAQWYRDDVLLRESKWTSMFFGEGQASLSFSHLHKDDEGLYTLRIETRGGVSEHSAFLFVRDADPLVTGAPGAPMDLECLDANWDYVIVAWKPPNTTSQSPVIGYFIDRCEVGTDNWVQCNDSPVKICKYPVTGLCGGRAYQFRVRAVNSAGVSRPSRASEAVTALDPADLRRLQAVHLEGEKDIVIYQDELEGDVQIPGPPTNVHASETSHTYVVLSWEPPVPRGTAPLTYFIEKSPVGSGSWQRVNPQTAVRSPRYAVFDLAEGKPYLFRVLCANKHGLSEPSEPTAPVQVQDATAVPSAPGRVLASRNTKTSVVVQWDRPKQDDSLVGYYVDCCPVGSTVWEPCNHKPISYNRFVVHGLTPGEQYVFRVKAVNPVGASENSQESEPIRVQAPLTVPSPPYGVTLLSCDGQSMTLGWKVPRFSGGAAILGYYVDRREVQHTRWHEVNPAPVGERVLTVGGLTQGCQYEFRIAAANLAGIGQPSEPSEGFRCEAWTAPEPGPAYDLTFCEVRDSSLVLLWKAPLYAGSSPVSGYLVDCKEEGSGEWLTVTPAPSANRYLKVSGLRQGGTYVFRVRAINASGEGRPSDASEPVLVEARPGTKEISAGVDEEGNIYLAFDCPEMTDASHFTWSKSYEALSPEDPRLRVETVGDHARLYLQDPGSEALGTYSVAVSDTGGVSSSFVLDEGELERLLALSNEIRNPTKEHRGRPRDPTVACPCLGGRGGPPLRELVAAVRRPAQPLPCPTAIPLKSELAYEILEHGQARFWLQAEHLSPEATFRFVINDREVSDSEVSATLLGRGTCTPAAAQPPPGQRPHAAHGCGAGGRAAQSCCGQSSAAGRPAGGRGVPLSALAPAAPCGCRSLGCAVPRGRAGGGGRRSLSGPSAQTHRIKCDKASGLVEMTMDRFTIENEGTYTVQVQDGKAKSQSSLVLIGDAFKAVLDEAEFQRREFLRKQGPHFAEYLHWDVTEECEIRLACKAANTKKETAFKWLKDDALHETDQTPDLDKGLCQLLIPKLSRKDHGEYKATLKDERGQDAAVLEIADKVYEDMILALSRVCGASASPLKILCTAEGIRLQCAMKYFTEDMKVNWQHKGAKVASSEHLRAGGSEEMAWLQICEPTEKDKGKYTFELFDGKDSHQRSLDLCGPAFDEAFAEFQQLKAAAFAEKNRGKVVGGLPDVVTIMEGKTLNLTCTVCGNPDPEVLWFKNDRDIELSEHFAVKVEQARHVSLTISGVTAEDSGKYTIHVKNKYGGEKIDVTVSVERALARTGWGARPAGAPGWGWLRRRCLWVPRAPAGGGGEGAPPPAALRDRCPCRPGPVRAARANKAAGTWRLSRLLRFPRARPQGPAGSAQRLAQAGSLGLAETQRRAGREGRGNSPCCRRLWKGLERLGPRASVRLVSRGTCPERRGQKSLPPLDTRSRALGRERPGCRQPGRAALGRCLVQQNPNPASRLLSAGAQGEPLAEFREERTPAGPALALPQRTRRRGEVSAQVQRGGHAGAARWARSPRPRRPRPQPHGRSQPAVPRPGVGGLGVARSLLTAWSRPAGASGSSHLVTPVPPGSHSHGQRGLDARVEGREGRPVSLPPLCCSPCSADVLVTRPSTPSQPRCAHLRMPRGCVQFRRRKPGEALVQASDSQTSSALLAPGAGDLWCVTWGGGSWRVWPGDTGVPGWRCPAQPGGACVCPVDVARTLSSCVSL</sequence>
<dbReference type="PRINTS" id="PR00014">
    <property type="entry name" value="FNTYPEIII"/>
</dbReference>
<accession>A0A8J6DPV7</accession>
<dbReference type="GO" id="GO:0032982">
    <property type="term" value="C:myosin filament"/>
    <property type="evidence" value="ECO:0007669"/>
    <property type="project" value="UniProtKB-KW"/>
</dbReference>
<feature type="domain" description="Fibronectin type-III" evidence="9">
    <location>
        <begin position="374"/>
        <end position="468"/>
    </location>
</feature>
<dbReference type="CDD" id="cd05891">
    <property type="entry name" value="IgI_M-protein_C"/>
    <property type="match status" value="1"/>
</dbReference>
<dbReference type="FunFam" id="2.60.40.10:FF:000670">
    <property type="entry name" value="Myomesin 2"/>
    <property type="match status" value="1"/>
</dbReference>
<feature type="domain" description="Ig-like" evidence="8">
    <location>
        <begin position="1450"/>
        <end position="1563"/>
    </location>
</feature>
<dbReference type="FunFam" id="2.60.40.10:FF:000233">
    <property type="entry name" value="Myomesin 1"/>
    <property type="match status" value="1"/>
</dbReference>
<dbReference type="SUPFAM" id="SSF48726">
    <property type="entry name" value="Immunoglobulin"/>
    <property type="match status" value="4"/>
</dbReference>
<feature type="domain" description="Ig-like" evidence="8">
    <location>
        <begin position="1259"/>
        <end position="1345"/>
    </location>
</feature>
<evidence type="ECO:0000256" key="7">
    <source>
        <dbReference type="SAM" id="MobiDB-lite"/>
    </source>
</evidence>
<organism evidence="10 11">
    <name type="scientific">Galemys pyrenaicus</name>
    <name type="common">Iberian desman</name>
    <name type="synonym">Pyrenean desman</name>
    <dbReference type="NCBI Taxonomy" id="202257"/>
    <lineage>
        <taxon>Eukaryota</taxon>
        <taxon>Metazoa</taxon>
        <taxon>Chordata</taxon>
        <taxon>Craniata</taxon>
        <taxon>Vertebrata</taxon>
        <taxon>Euteleostomi</taxon>
        <taxon>Mammalia</taxon>
        <taxon>Eutheria</taxon>
        <taxon>Laurasiatheria</taxon>
        <taxon>Eulipotyphla</taxon>
        <taxon>Talpidae</taxon>
        <taxon>Galemys</taxon>
    </lineage>
</organism>
<feature type="region of interest" description="Disordered" evidence="7">
    <location>
        <begin position="1766"/>
        <end position="1836"/>
    </location>
</feature>
<feature type="domain" description="Fibronectin type-III" evidence="9">
    <location>
        <begin position="502"/>
        <end position="597"/>
    </location>
</feature>
<evidence type="ECO:0000256" key="2">
    <source>
        <dbReference type="ARBA" id="ARBA00022490"/>
    </source>
</evidence>
<dbReference type="CDD" id="cd00096">
    <property type="entry name" value="Ig"/>
    <property type="match status" value="1"/>
</dbReference>
<keyword evidence="3" id="KW-0677">Repeat</keyword>
<reference evidence="10" key="1">
    <citation type="journal article" date="2021" name="Evol. Appl.">
        <title>The genome of the Pyrenean desman and the effects of bottlenecks and inbreeding on the genomic landscape of an endangered species.</title>
        <authorList>
            <person name="Escoda L."/>
            <person name="Castresana J."/>
        </authorList>
    </citation>
    <scope>NUCLEOTIDE SEQUENCE</scope>
    <source>
        <strain evidence="10">IBE-C5619</strain>
    </source>
</reference>
<dbReference type="SUPFAM" id="SSF49265">
    <property type="entry name" value="Fibronectin type III"/>
    <property type="match status" value="3"/>
</dbReference>
<feature type="domain" description="Fibronectin type-III" evidence="9">
    <location>
        <begin position="699"/>
        <end position="801"/>
    </location>
</feature>
<evidence type="ECO:0000256" key="4">
    <source>
        <dbReference type="ARBA" id="ARBA00023179"/>
    </source>
</evidence>
<dbReference type="FunFam" id="2.60.40.10:FF:002172">
    <property type="entry name" value="Myomesin 1a (skelemin)"/>
    <property type="match status" value="1"/>
</dbReference>
<keyword evidence="5" id="KW-0393">Immunoglobulin domain</keyword>
<dbReference type="FunFam" id="2.60.40.10:FF:000222">
    <property type="entry name" value="Myomesin 1"/>
    <property type="match status" value="1"/>
</dbReference>
<dbReference type="FunFam" id="2.60.40.10:FF:000124">
    <property type="entry name" value="Myomesin 1"/>
    <property type="match status" value="1"/>
</dbReference>
<dbReference type="GO" id="GO:0005198">
    <property type="term" value="F:structural molecule activity"/>
    <property type="evidence" value="ECO:0007669"/>
    <property type="project" value="UniProtKB-ARBA"/>
</dbReference>
<dbReference type="GO" id="GO:0045214">
    <property type="term" value="P:sarcomere organization"/>
    <property type="evidence" value="ECO:0007669"/>
    <property type="project" value="TreeGrafter"/>
</dbReference>
<feature type="compositionally biased region" description="Basic residues" evidence="7">
    <location>
        <begin position="1809"/>
        <end position="1820"/>
    </location>
</feature>
<feature type="region of interest" description="Disordered" evidence="7">
    <location>
        <begin position="1644"/>
        <end position="1680"/>
    </location>
</feature>
<dbReference type="PROSITE" id="PS50835">
    <property type="entry name" value="IG_LIKE"/>
    <property type="match status" value="3"/>
</dbReference>
<dbReference type="InterPro" id="IPR007110">
    <property type="entry name" value="Ig-like_dom"/>
</dbReference>
<evidence type="ECO:0000256" key="3">
    <source>
        <dbReference type="ARBA" id="ARBA00022737"/>
    </source>
</evidence>
<dbReference type="FunFam" id="2.60.40.10:FF:000069">
    <property type="entry name" value="Alpha-protein kinase 3"/>
    <property type="match status" value="1"/>
</dbReference>
<keyword evidence="11" id="KW-1185">Reference proteome</keyword>
<evidence type="ECO:0000259" key="8">
    <source>
        <dbReference type="PROSITE" id="PS50835"/>
    </source>
</evidence>
<dbReference type="FunFam" id="2.60.40.10:FF:000029">
    <property type="entry name" value="Myomesin 1"/>
    <property type="match status" value="2"/>
</dbReference>
<feature type="domain" description="Fibronectin type-III" evidence="9">
    <location>
        <begin position="603"/>
        <end position="696"/>
    </location>
</feature>
<gene>
    <name evidence="10" type="ORF">J0S82_006707</name>
</gene>
<dbReference type="InterPro" id="IPR013098">
    <property type="entry name" value="Ig_I-set"/>
</dbReference>
<dbReference type="Pfam" id="PF07679">
    <property type="entry name" value="I-set"/>
    <property type="match status" value="3"/>
</dbReference>
<dbReference type="FunFam" id="2.60.40.10:FF:000179">
    <property type="entry name" value="Myomesin 2"/>
    <property type="match status" value="1"/>
</dbReference>
<feature type="domain" description="Fibronectin type-III" evidence="9">
    <location>
        <begin position="804"/>
        <end position="901"/>
    </location>
</feature>
<feature type="compositionally biased region" description="Basic and acidic residues" evidence="7">
    <location>
        <begin position="1721"/>
        <end position="1732"/>
    </location>
</feature>
<evidence type="ECO:0000256" key="1">
    <source>
        <dbReference type="ARBA" id="ARBA00022433"/>
    </source>
</evidence>
<protein>
    <submittedName>
        <fullName evidence="10">Myomesin-2</fullName>
    </submittedName>
</protein>
<dbReference type="EMBL" id="JAGFMF010011648">
    <property type="protein sequence ID" value="KAG8517567.1"/>
    <property type="molecule type" value="Genomic_DNA"/>
</dbReference>
<comment type="caution">
    <text evidence="10">The sequence shown here is derived from an EMBL/GenBank/DDBJ whole genome shotgun (WGS) entry which is preliminary data.</text>
</comment>
<name>A0A8J6DPV7_GALPY</name>
<dbReference type="FunFam" id="2.60.40.10:FF:000197">
    <property type="entry name" value="Myomesin 1"/>
    <property type="match status" value="1"/>
</dbReference>
<dbReference type="InterPro" id="IPR003599">
    <property type="entry name" value="Ig_sub"/>
</dbReference>
<feature type="domain" description="Ig-like" evidence="8">
    <location>
        <begin position="255"/>
        <end position="360"/>
    </location>
</feature>
<dbReference type="InterPro" id="IPR003598">
    <property type="entry name" value="Ig_sub2"/>
</dbReference>
<keyword evidence="1" id="KW-0787">Thick filament</keyword>
<proteinExistence type="predicted"/>